<evidence type="ECO:0000313" key="1">
    <source>
        <dbReference type="EMBL" id="KAJ2812019.1"/>
    </source>
</evidence>
<keyword evidence="2" id="KW-1185">Reference proteome</keyword>
<accession>A0ACC1LLQ9</accession>
<protein>
    <submittedName>
        <fullName evidence="1">Uncharacterized protein</fullName>
    </submittedName>
</protein>
<reference evidence="1" key="1">
    <citation type="submission" date="2022-07" db="EMBL/GenBank/DDBJ databases">
        <title>Phylogenomic reconstructions and comparative analyses of Kickxellomycotina fungi.</title>
        <authorList>
            <person name="Reynolds N.K."/>
            <person name="Stajich J.E."/>
            <person name="Barry K."/>
            <person name="Grigoriev I.V."/>
            <person name="Crous P."/>
            <person name="Smith M.E."/>
        </authorList>
    </citation>
    <scope>NUCLEOTIDE SEQUENCE</scope>
    <source>
        <strain evidence="1">CBS 102833</strain>
    </source>
</reference>
<dbReference type="EMBL" id="JANBUP010000310">
    <property type="protein sequence ID" value="KAJ2812019.1"/>
    <property type="molecule type" value="Genomic_DNA"/>
</dbReference>
<dbReference type="Proteomes" id="UP001140096">
    <property type="component" value="Unassembled WGS sequence"/>
</dbReference>
<evidence type="ECO:0000313" key="2">
    <source>
        <dbReference type="Proteomes" id="UP001140096"/>
    </source>
</evidence>
<sequence length="301" mass="33442">RQHRRTVTKWAGNIISMAADPNQVVVAIADAMVALNAAYVKRKIIHGNITDQAIQFQKTADGVKGVLAEFDYASYAGNSSDTTNAETPEQMLFQSIRSLERLVPPEEPGLPNREHANAPSTRLDDCESILYIICALGTFGINRAKRTAYPGGLPNYPPIKLWSQRDAFTASDQKRVHMCTADSFRRRILNHMNDGPLRRLAEDIHRVLFLDPRFPGTEFAAGERDTLALRDGYVNDIVAEILRLLVQYRQDALAALSATGSTTTDNTDPSSGPSKKRKWDAMAETLSRKKRLLANAMDTKD</sequence>
<feature type="non-terminal residue" evidence="1">
    <location>
        <position position="1"/>
    </location>
</feature>
<proteinExistence type="predicted"/>
<gene>
    <name evidence="1" type="ORF">H4S07_001689</name>
</gene>
<comment type="caution">
    <text evidence="1">The sequence shown here is derived from an EMBL/GenBank/DDBJ whole genome shotgun (WGS) entry which is preliminary data.</text>
</comment>
<name>A0ACC1LLQ9_9FUNG</name>
<organism evidence="1 2">
    <name type="scientific">Coemansia furcata</name>
    <dbReference type="NCBI Taxonomy" id="417177"/>
    <lineage>
        <taxon>Eukaryota</taxon>
        <taxon>Fungi</taxon>
        <taxon>Fungi incertae sedis</taxon>
        <taxon>Zoopagomycota</taxon>
        <taxon>Kickxellomycotina</taxon>
        <taxon>Kickxellomycetes</taxon>
        <taxon>Kickxellales</taxon>
        <taxon>Kickxellaceae</taxon>
        <taxon>Coemansia</taxon>
    </lineage>
</organism>